<keyword evidence="2" id="KW-1133">Transmembrane helix</keyword>
<keyword evidence="2" id="KW-0472">Membrane</keyword>
<feature type="transmembrane region" description="Helical" evidence="2">
    <location>
        <begin position="270"/>
        <end position="291"/>
    </location>
</feature>
<organism evidence="3 4">
    <name type="scientific">Podospora appendiculata</name>
    <dbReference type="NCBI Taxonomy" id="314037"/>
    <lineage>
        <taxon>Eukaryota</taxon>
        <taxon>Fungi</taxon>
        <taxon>Dikarya</taxon>
        <taxon>Ascomycota</taxon>
        <taxon>Pezizomycotina</taxon>
        <taxon>Sordariomycetes</taxon>
        <taxon>Sordariomycetidae</taxon>
        <taxon>Sordariales</taxon>
        <taxon>Podosporaceae</taxon>
        <taxon>Podospora</taxon>
    </lineage>
</organism>
<accession>A0AAE0X4K8</accession>
<keyword evidence="4" id="KW-1185">Reference proteome</keyword>
<dbReference type="Proteomes" id="UP001270362">
    <property type="component" value="Unassembled WGS sequence"/>
</dbReference>
<feature type="region of interest" description="Disordered" evidence="1">
    <location>
        <begin position="1"/>
        <end position="167"/>
    </location>
</feature>
<dbReference type="EMBL" id="JAULSO010000003">
    <property type="protein sequence ID" value="KAK3684893.1"/>
    <property type="molecule type" value="Genomic_DNA"/>
</dbReference>
<proteinExistence type="predicted"/>
<comment type="caution">
    <text evidence="3">The sequence shown here is derived from an EMBL/GenBank/DDBJ whole genome shotgun (WGS) entry which is preliminary data.</text>
</comment>
<feature type="compositionally biased region" description="Polar residues" evidence="1">
    <location>
        <begin position="12"/>
        <end position="22"/>
    </location>
</feature>
<evidence type="ECO:0000313" key="3">
    <source>
        <dbReference type="EMBL" id="KAK3684893.1"/>
    </source>
</evidence>
<feature type="transmembrane region" description="Helical" evidence="2">
    <location>
        <begin position="237"/>
        <end position="258"/>
    </location>
</feature>
<dbReference type="AlphaFoldDB" id="A0AAE0X4K8"/>
<protein>
    <submittedName>
        <fullName evidence="3">Uncharacterized protein</fullName>
    </submittedName>
</protein>
<evidence type="ECO:0000256" key="2">
    <source>
        <dbReference type="SAM" id="Phobius"/>
    </source>
</evidence>
<name>A0AAE0X4K8_9PEZI</name>
<keyword evidence="2" id="KW-0812">Transmembrane</keyword>
<evidence type="ECO:0000313" key="4">
    <source>
        <dbReference type="Proteomes" id="UP001270362"/>
    </source>
</evidence>
<feature type="transmembrane region" description="Helical" evidence="2">
    <location>
        <begin position="303"/>
        <end position="328"/>
    </location>
</feature>
<feature type="compositionally biased region" description="Polar residues" evidence="1">
    <location>
        <begin position="32"/>
        <end position="51"/>
    </location>
</feature>
<gene>
    <name evidence="3" type="ORF">B0T22DRAFT_202185</name>
</gene>
<reference evidence="3" key="1">
    <citation type="journal article" date="2023" name="Mol. Phylogenet. Evol.">
        <title>Genome-scale phylogeny and comparative genomics of the fungal order Sordariales.</title>
        <authorList>
            <person name="Hensen N."/>
            <person name="Bonometti L."/>
            <person name="Westerberg I."/>
            <person name="Brannstrom I.O."/>
            <person name="Guillou S."/>
            <person name="Cros-Aarteil S."/>
            <person name="Calhoun S."/>
            <person name="Haridas S."/>
            <person name="Kuo A."/>
            <person name="Mondo S."/>
            <person name="Pangilinan J."/>
            <person name="Riley R."/>
            <person name="LaButti K."/>
            <person name="Andreopoulos B."/>
            <person name="Lipzen A."/>
            <person name="Chen C."/>
            <person name="Yan M."/>
            <person name="Daum C."/>
            <person name="Ng V."/>
            <person name="Clum A."/>
            <person name="Steindorff A."/>
            <person name="Ohm R.A."/>
            <person name="Martin F."/>
            <person name="Silar P."/>
            <person name="Natvig D.O."/>
            <person name="Lalanne C."/>
            <person name="Gautier V."/>
            <person name="Ament-Velasquez S.L."/>
            <person name="Kruys A."/>
            <person name="Hutchinson M.I."/>
            <person name="Powell A.J."/>
            <person name="Barry K."/>
            <person name="Miller A.N."/>
            <person name="Grigoriev I.V."/>
            <person name="Debuchy R."/>
            <person name="Gladieux P."/>
            <person name="Hiltunen Thoren M."/>
            <person name="Johannesson H."/>
        </authorList>
    </citation>
    <scope>NUCLEOTIDE SEQUENCE</scope>
    <source>
        <strain evidence="3">CBS 314.62</strain>
    </source>
</reference>
<evidence type="ECO:0000256" key="1">
    <source>
        <dbReference type="SAM" id="MobiDB-lite"/>
    </source>
</evidence>
<feature type="compositionally biased region" description="Polar residues" evidence="1">
    <location>
        <begin position="86"/>
        <end position="99"/>
    </location>
</feature>
<feature type="compositionally biased region" description="Low complexity" evidence="1">
    <location>
        <begin position="106"/>
        <end position="123"/>
    </location>
</feature>
<reference evidence="3" key="2">
    <citation type="submission" date="2023-06" db="EMBL/GenBank/DDBJ databases">
        <authorList>
            <consortium name="Lawrence Berkeley National Laboratory"/>
            <person name="Haridas S."/>
            <person name="Hensen N."/>
            <person name="Bonometti L."/>
            <person name="Westerberg I."/>
            <person name="Brannstrom I.O."/>
            <person name="Guillou S."/>
            <person name="Cros-Aarteil S."/>
            <person name="Calhoun S."/>
            <person name="Kuo A."/>
            <person name="Mondo S."/>
            <person name="Pangilinan J."/>
            <person name="Riley R."/>
            <person name="Labutti K."/>
            <person name="Andreopoulos B."/>
            <person name="Lipzen A."/>
            <person name="Chen C."/>
            <person name="Yanf M."/>
            <person name="Daum C."/>
            <person name="Ng V."/>
            <person name="Clum A."/>
            <person name="Steindorff A."/>
            <person name="Ohm R."/>
            <person name="Martin F."/>
            <person name="Silar P."/>
            <person name="Natvig D."/>
            <person name="Lalanne C."/>
            <person name="Gautier V."/>
            <person name="Ament-Velasquez S.L."/>
            <person name="Kruys A."/>
            <person name="Hutchinson M.I."/>
            <person name="Powell A.J."/>
            <person name="Barry K."/>
            <person name="Miller A.N."/>
            <person name="Grigoriev I.V."/>
            <person name="Debuchy R."/>
            <person name="Gladieux P."/>
            <person name="Thoren M.H."/>
            <person name="Johannesson H."/>
        </authorList>
    </citation>
    <scope>NUCLEOTIDE SEQUENCE</scope>
    <source>
        <strain evidence="3">CBS 314.62</strain>
    </source>
</reference>
<feature type="transmembrane region" description="Helical" evidence="2">
    <location>
        <begin position="187"/>
        <end position="206"/>
    </location>
</feature>
<sequence length="366" mass="39919">MPSSHPPRSLGHSLTSSISFSAFPTKRHELTEPTNIDQVSQPEETTLPSHHQTSRPKRTDQSPPHPHHQRNLNQTAISRLPPSPSQPSTMRKYSSSSMYSAADPNRPLTGLPGQTTPTPTTRQNSHYIFDLGQSPARSGKTKNKRSDAGSSPPTDEHPSSSLPHPTLTTSQTEYMNMLLELDKIPRLHNILASCFAWILLAGFVVIPGSFSSLRALEEAGNGNGNGIITILPDSPTAATVIGFLCMGVGALGAGWLAWRWRANYVWLLNKLYMPVLLNGLAGVISTLTNVYTQQHGQWSTRAIIAMAVEGAVLVVSAGLFGAYNFWLLERVKSEHDRSTRRGNRRSLVEMVEDIRTAPPVAPGSVV</sequence>